<proteinExistence type="inferred from homology"/>
<evidence type="ECO:0000313" key="11">
    <source>
        <dbReference type="EMBL" id="TRW95871.1"/>
    </source>
</evidence>
<name>A0ABY3CEQ0_9GAMM</name>
<dbReference type="NCBIfam" id="TIGR00546">
    <property type="entry name" value="lnt"/>
    <property type="match status" value="1"/>
</dbReference>
<comment type="similarity">
    <text evidence="2 9">Belongs to the CN hydrolase family. Apolipoprotein N-acyltransferase subfamily.</text>
</comment>
<keyword evidence="6 9" id="KW-1133">Transmembrane helix</keyword>
<comment type="subcellular location">
    <subcellularLocation>
        <location evidence="1 9">Cell membrane</location>
        <topology evidence="1 9">Multi-pass membrane protein</topology>
    </subcellularLocation>
</comment>
<feature type="transmembrane region" description="Helical" evidence="9">
    <location>
        <begin position="87"/>
        <end position="109"/>
    </location>
</feature>
<dbReference type="PANTHER" id="PTHR38686">
    <property type="entry name" value="APOLIPOPROTEIN N-ACYLTRANSFERASE"/>
    <property type="match status" value="1"/>
</dbReference>
<evidence type="ECO:0000256" key="4">
    <source>
        <dbReference type="ARBA" id="ARBA00022679"/>
    </source>
</evidence>
<dbReference type="PANTHER" id="PTHR38686:SF1">
    <property type="entry name" value="APOLIPOPROTEIN N-ACYLTRANSFERASE"/>
    <property type="match status" value="1"/>
</dbReference>
<dbReference type="InterPro" id="IPR003010">
    <property type="entry name" value="C-N_Hydrolase"/>
</dbReference>
<feature type="transmembrane region" description="Helical" evidence="9">
    <location>
        <begin position="121"/>
        <end position="140"/>
    </location>
</feature>
<evidence type="ECO:0000256" key="3">
    <source>
        <dbReference type="ARBA" id="ARBA00022475"/>
    </source>
</evidence>
<keyword evidence="5 9" id="KW-0812">Transmembrane</keyword>
<feature type="transmembrane region" description="Helical" evidence="9">
    <location>
        <begin position="503"/>
        <end position="521"/>
    </location>
</feature>
<feature type="transmembrane region" description="Helical" evidence="9">
    <location>
        <begin position="160"/>
        <end position="184"/>
    </location>
</feature>
<dbReference type="InterPro" id="IPR036526">
    <property type="entry name" value="C-N_Hydrolase_sf"/>
</dbReference>
<keyword evidence="7 9" id="KW-0472">Membrane</keyword>
<keyword evidence="8 9" id="KW-0012">Acyltransferase</keyword>
<dbReference type="EC" id="2.3.1.269" evidence="9"/>
<evidence type="ECO:0000256" key="5">
    <source>
        <dbReference type="ARBA" id="ARBA00022692"/>
    </source>
</evidence>
<dbReference type="Gene3D" id="3.60.110.10">
    <property type="entry name" value="Carbon-nitrogen hydrolase"/>
    <property type="match status" value="1"/>
</dbReference>
<comment type="function">
    <text evidence="9">Catalyzes the phospholipid dependent N-acylation of the N-terminal cysteine of apolipoprotein, the last step in lipoprotein maturation.</text>
</comment>
<gene>
    <name evidence="9 11" type="primary">lnt</name>
    <name evidence="11" type="ORF">EKO24_009265</name>
</gene>
<evidence type="ECO:0000256" key="2">
    <source>
        <dbReference type="ARBA" id="ARBA00010065"/>
    </source>
</evidence>
<comment type="caution">
    <text evidence="11">The sequence shown here is derived from an EMBL/GenBank/DDBJ whole genome shotgun (WGS) entry which is preliminary data.</text>
</comment>
<accession>A0ABY3CEQ0</accession>
<dbReference type="InterPro" id="IPR045378">
    <property type="entry name" value="LNT_N"/>
</dbReference>
<evidence type="ECO:0000256" key="6">
    <source>
        <dbReference type="ARBA" id="ARBA00022989"/>
    </source>
</evidence>
<evidence type="ECO:0000256" key="8">
    <source>
        <dbReference type="ARBA" id="ARBA00023315"/>
    </source>
</evidence>
<comment type="catalytic activity">
    <reaction evidence="9">
        <text>N-terminal S-1,2-diacyl-sn-glyceryl-L-cysteinyl-[lipoprotein] + a glycerophospholipid = N-acyl-S-1,2-diacyl-sn-glyceryl-L-cysteinyl-[lipoprotein] + a 2-acyl-sn-glycero-3-phospholipid + H(+)</text>
        <dbReference type="Rhea" id="RHEA:48228"/>
        <dbReference type="Rhea" id="RHEA-COMP:14681"/>
        <dbReference type="Rhea" id="RHEA-COMP:14684"/>
        <dbReference type="ChEBI" id="CHEBI:15378"/>
        <dbReference type="ChEBI" id="CHEBI:136912"/>
        <dbReference type="ChEBI" id="CHEBI:140656"/>
        <dbReference type="ChEBI" id="CHEBI:140657"/>
        <dbReference type="ChEBI" id="CHEBI:140660"/>
        <dbReference type="EC" id="2.3.1.269"/>
    </reaction>
</comment>
<dbReference type="EMBL" id="RYFG02000086">
    <property type="protein sequence ID" value="TRW95871.1"/>
    <property type="molecule type" value="Genomic_DNA"/>
</dbReference>
<evidence type="ECO:0000256" key="1">
    <source>
        <dbReference type="ARBA" id="ARBA00004651"/>
    </source>
</evidence>
<reference evidence="11 12" key="1">
    <citation type="journal article" date="2019" name="Antonie Van Leeuwenhoek">
        <title>Description of 'Ca. Methylobacter oryzae' KRF1, a novel species from the environmentally important Methylobacter clade 2.</title>
        <authorList>
            <person name="Khatri K."/>
            <person name="Mohite J.A."/>
            <person name="Pandit P.S."/>
            <person name="Bahulikar R."/>
            <person name="Rahalkar M.C."/>
        </authorList>
    </citation>
    <scope>NUCLEOTIDE SEQUENCE [LARGE SCALE GENOMIC DNA]</scope>
    <source>
        <strain evidence="11 12">KRF1</strain>
    </source>
</reference>
<keyword evidence="4 9" id="KW-0808">Transferase</keyword>
<dbReference type="Pfam" id="PF00795">
    <property type="entry name" value="CN_hydrolase"/>
    <property type="match status" value="1"/>
</dbReference>
<organism evidence="11 12">
    <name type="scientific">Candidatus Methylobacter oryzae</name>
    <dbReference type="NCBI Taxonomy" id="2497749"/>
    <lineage>
        <taxon>Bacteria</taxon>
        <taxon>Pseudomonadati</taxon>
        <taxon>Pseudomonadota</taxon>
        <taxon>Gammaproteobacteria</taxon>
        <taxon>Methylococcales</taxon>
        <taxon>Methylococcaceae</taxon>
        <taxon>Methylobacter</taxon>
    </lineage>
</organism>
<dbReference type="Proteomes" id="UP000733744">
    <property type="component" value="Unassembled WGS sequence"/>
</dbReference>
<keyword evidence="12" id="KW-1185">Reference proteome</keyword>
<dbReference type="HAMAP" id="MF_01148">
    <property type="entry name" value="Lnt"/>
    <property type="match status" value="1"/>
</dbReference>
<dbReference type="Pfam" id="PF20154">
    <property type="entry name" value="LNT_N"/>
    <property type="match status" value="1"/>
</dbReference>
<protein>
    <recommendedName>
        <fullName evidence="9">Apolipoprotein N-acyltransferase</fullName>
        <shortName evidence="9">ALP N-acyltransferase</shortName>
        <ecNumber evidence="9">2.3.1.269</ecNumber>
    </recommendedName>
</protein>
<dbReference type="SUPFAM" id="SSF56317">
    <property type="entry name" value="Carbon-nitrogen hydrolase"/>
    <property type="match status" value="1"/>
</dbReference>
<sequence length="526" mass="58098">MPHSNSKCWDFCAPVAGILFALAFAPFDYSFFALLALAFLFACWQDISAKRAAMRGYLFGLGSFGSGVSWVYISMHDFGGAGALGSSLLTGLFAGFLALFPALAGYLSVKITPINNGALRFILMPVVWILVEYLRGYWVLNGFPWFQIAYSQLETPLAGYIPVCGVYGTGFIAALSASIAVEIFQIAARCDISLLSHYSYRTSLREVHRDGPLKNLPPLIMLLAVLWGAGDLLRNTAWTYPIGEPIRAAMIQGNIAQDQKWRPENKINTLLKYKRMTEQYWDSNVIIWPETAIPAYLDQVNDTFLVPLGNDAKQHKTDLIVSVPVHDADPDKKYNAAITIGKEEGMYRKIHLLPFGEYLPLQPLSGFVLDMVNIKLGNFTPGVINQPLLKAGGYPFVTLICYEDAFGELSAQGLPDAAYLVNVTNDGWFGDSIEPYQHMQMARMRAIETGRFLLRSTNTGMTGIVSPNGEIIAQAPLFQETALTGTIIPMGGMTPYARWGDRPVIGGAVILLLGLIGYRRFFRMAY</sequence>
<feature type="domain" description="CN hydrolase" evidence="10">
    <location>
        <begin position="251"/>
        <end position="489"/>
    </location>
</feature>
<dbReference type="CDD" id="cd07571">
    <property type="entry name" value="ALP_N-acyl_transferase"/>
    <property type="match status" value="1"/>
</dbReference>
<keyword evidence="3 9" id="KW-1003">Cell membrane</keyword>
<feature type="transmembrane region" description="Helical" evidence="9">
    <location>
        <begin position="56"/>
        <end position="75"/>
    </location>
</feature>
<evidence type="ECO:0000256" key="9">
    <source>
        <dbReference type="HAMAP-Rule" id="MF_01148"/>
    </source>
</evidence>
<comment type="pathway">
    <text evidence="9">Protein modification; lipoprotein biosynthesis (N-acyl transfer).</text>
</comment>
<dbReference type="PROSITE" id="PS50263">
    <property type="entry name" value="CN_HYDROLASE"/>
    <property type="match status" value="1"/>
</dbReference>
<dbReference type="InterPro" id="IPR004563">
    <property type="entry name" value="Apolipo_AcylTrfase"/>
</dbReference>
<dbReference type="RefSeq" id="WP_127030622.1">
    <property type="nucleotide sequence ID" value="NZ_RYFG02000086.1"/>
</dbReference>
<evidence type="ECO:0000256" key="7">
    <source>
        <dbReference type="ARBA" id="ARBA00023136"/>
    </source>
</evidence>
<feature type="transmembrane region" description="Helical" evidence="9">
    <location>
        <begin position="20"/>
        <end position="44"/>
    </location>
</feature>
<evidence type="ECO:0000259" key="10">
    <source>
        <dbReference type="PROSITE" id="PS50263"/>
    </source>
</evidence>
<evidence type="ECO:0000313" key="12">
    <source>
        <dbReference type="Proteomes" id="UP000733744"/>
    </source>
</evidence>